<dbReference type="EMBL" id="AP009049">
    <property type="protein sequence ID" value="BAH07735.1"/>
    <property type="molecule type" value="Genomic_DNA"/>
</dbReference>
<sequence>MNVLYRRIPMSSKKEDLLNKAEILFYEHSFHSIGLKRVINEANVAVMTLYNHFASKEDLIMEVLKRREKRYFSYLASGIAHTEEPVVELAKAHLQWLKEYSAKGCMFLRAKEEFGADPSNEIVQFVNQHKQHLLYKFCQYGLDESAALKLMILFEGATALAETEDIEKVGEQLIELSKLI</sequence>
<accession>B9E5G0</accession>
<dbReference type="Gene3D" id="1.10.357.10">
    <property type="entry name" value="Tetracycline Repressor, domain 2"/>
    <property type="match status" value="1"/>
</dbReference>
<reference evidence="5" key="1">
    <citation type="submission" date="2005-09" db="EMBL/GenBank/DDBJ databases">
        <title>Complete genome sequence of Clostridium kluyveri and comparative genomics of Clostridia species.</title>
        <authorList>
            <person name="Inui M."/>
            <person name="Nonaka H."/>
            <person name="Shinoda Y."/>
            <person name="Ikenaga Y."/>
            <person name="Abe M."/>
            <person name="Naito K."/>
            <person name="Vertes A.A."/>
            <person name="Yukawa H."/>
        </authorList>
    </citation>
    <scope>NUCLEOTIDE SEQUENCE [LARGE SCALE GENOMIC DNA]</scope>
    <source>
        <strain evidence="5">NBRC 12016</strain>
    </source>
</reference>
<dbReference type="InterPro" id="IPR001647">
    <property type="entry name" value="HTH_TetR"/>
</dbReference>
<evidence type="ECO:0000256" key="1">
    <source>
        <dbReference type="ARBA" id="ARBA00023125"/>
    </source>
</evidence>
<dbReference type="InterPro" id="IPR009057">
    <property type="entry name" value="Homeodomain-like_sf"/>
</dbReference>
<protein>
    <recommendedName>
        <fullName evidence="3">HTH tetR-type domain-containing protein</fullName>
    </recommendedName>
</protein>
<feature type="domain" description="HTH tetR-type" evidence="3">
    <location>
        <begin position="11"/>
        <end position="71"/>
    </location>
</feature>
<keyword evidence="1 2" id="KW-0238">DNA-binding</keyword>
<dbReference type="GO" id="GO:0003700">
    <property type="term" value="F:DNA-binding transcription factor activity"/>
    <property type="evidence" value="ECO:0007669"/>
    <property type="project" value="TreeGrafter"/>
</dbReference>
<dbReference type="PANTHER" id="PTHR30055">
    <property type="entry name" value="HTH-TYPE TRANSCRIPTIONAL REGULATOR RUTR"/>
    <property type="match status" value="1"/>
</dbReference>
<dbReference type="InterPro" id="IPR050109">
    <property type="entry name" value="HTH-type_TetR-like_transc_reg"/>
</dbReference>
<dbReference type="SUPFAM" id="SSF46689">
    <property type="entry name" value="Homeodomain-like"/>
    <property type="match status" value="1"/>
</dbReference>
<evidence type="ECO:0000259" key="3">
    <source>
        <dbReference type="PROSITE" id="PS50977"/>
    </source>
</evidence>
<dbReference type="PROSITE" id="PS50977">
    <property type="entry name" value="HTH_TETR_2"/>
    <property type="match status" value="1"/>
</dbReference>
<feature type="DNA-binding region" description="H-T-H motif" evidence="2">
    <location>
        <begin position="34"/>
        <end position="53"/>
    </location>
</feature>
<dbReference type="PANTHER" id="PTHR30055:SF200">
    <property type="entry name" value="HTH-TYPE TRANSCRIPTIONAL REPRESSOR BDCR"/>
    <property type="match status" value="1"/>
</dbReference>
<gene>
    <name evidence="4" type="ordered locus">CKR_2684</name>
</gene>
<evidence type="ECO:0000313" key="4">
    <source>
        <dbReference type="EMBL" id="BAH07735.1"/>
    </source>
</evidence>
<dbReference type="PRINTS" id="PR00455">
    <property type="entry name" value="HTHTETR"/>
</dbReference>
<dbReference type="AlphaFoldDB" id="B9E5G0"/>
<dbReference type="HOGENOM" id="CLU_069356_23_2_9"/>
<dbReference type="Proteomes" id="UP000007969">
    <property type="component" value="Chromosome"/>
</dbReference>
<evidence type="ECO:0000256" key="2">
    <source>
        <dbReference type="PROSITE-ProRule" id="PRU00335"/>
    </source>
</evidence>
<dbReference type="KEGG" id="ckr:CKR_2684"/>
<organism evidence="4 5">
    <name type="scientific">Clostridium kluyveri (strain NBRC 12016)</name>
    <dbReference type="NCBI Taxonomy" id="583346"/>
    <lineage>
        <taxon>Bacteria</taxon>
        <taxon>Bacillati</taxon>
        <taxon>Bacillota</taxon>
        <taxon>Clostridia</taxon>
        <taxon>Eubacteriales</taxon>
        <taxon>Clostridiaceae</taxon>
        <taxon>Clostridium</taxon>
    </lineage>
</organism>
<name>B9E5G0_CLOK1</name>
<evidence type="ECO:0000313" key="5">
    <source>
        <dbReference type="Proteomes" id="UP000007969"/>
    </source>
</evidence>
<proteinExistence type="predicted"/>
<dbReference type="Pfam" id="PF00440">
    <property type="entry name" value="TetR_N"/>
    <property type="match status" value="1"/>
</dbReference>
<dbReference type="GO" id="GO:0000976">
    <property type="term" value="F:transcription cis-regulatory region binding"/>
    <property type="evidence" value="ECO:0007669"/>
    <property type="project" value="TreeGrafter"/>
</dbReference>